<feature type="region of interest" description="Disordered" evidence="1">
    <location>
        <begin position="125"/>
        <end position="153"/>
    </location>
</feature>
<reference evidence="3 4" key="1">
    <citation type="journal article" date="2020" name="Mol. Plant">
        <title>The Chromosome-Based Rubber Tree Genome Provides New Insights into Spurge Genome Evolution and Rubber Biosynthesis.</title>
        <authorList>
            <person name="Liu J."/>
            <person name="Shi C."/>
            <person name="Shi C.C."/>
            <person name="Li W."/>
            <person name="Zhang Q.J."/>
            <person name="Zhang Y."/>
            <person name="Li K."/>
            <person name="Lu H.F."/>
            <person name="Shi C."/>
            <person name="Zhu S.T."/>
            <person name="Xiao Z.Y."/>
            <person name="Nan H."/>
            <person name="Yue Y."/>
            <person name="Zhu X.G."/>
            <person name="Wu Y."/>
            <person name="Hong X.N."/>
            <person name="Fan G.Y."/>
            <person name="Tong Y."/>
            <person name="Zhang D."/>
            <person name="Mao C.L."/>
            <person name="Liu Y.L."/>
            <person name="Hao S.J."/>
            <person name="Liu W.Q."/>
            <person name="Lv M.Q."/>
            <person name="Zhang H.B."/>
            <person name="Liu Y."/>
            <person name="Hu-Tang G.R."/>
            <person name="Wang J.P."/>
            <person name="Wang J.H."/>
            <person name="Sun Y.H."/>
            <person name="Ni S.B."/>
            <person name="Chen W.B."/>
            <person name="Zhang X.C."/>
            <person name="Jiao Y.N."/>
            <person name="Eichler E.E."/>
            <person name="Li G.H."/>
            <person name="Liu X."/>
            <person name="Gao L.Z."/>
        </authorList>
    </citation>
    <scope>NUCLEOTIDE SEQUENCE [LARGE SCALE GENOMIC DNA]</scope>
    <source>
        <strain evidence="4">cv. GT1</strain>
        <tissue evidence="3">Leaf</tissue>
    </source>
</reference>
<dbReference type="AlphaFoldDB" id="A0A6A6KL50"/>
<comment type="caution">
    <text evidence="3">The sequence shown here is derived from an EMBL/GenBank/DDBJ whole genome shotgun (WGS) entry which is preliminary data.</text>
</comment>
<dbReference type="PANTHER" id="PTHR34054">
    <property type="entry name" value="EXPRESSED PROTEIN"/>
    <property type="match status" value="1"/>
</dbReference>
<proteinExistence type="predicted"/>
<feature type="compositionally biased region" description="Acidic residues" evidence="1">
    <location>
        <begin position="435"/>
        <end position="458"/>
    </location>
</feature>
<sequence>MNTLYKICIVLIVFFVISLVLLVVEIFYVLWHRRRFWSGSVADGDVEFSDESFYPAPSKELLYFFCWKNQTSRIELAGAETTAAPVATAPPLPPIMLADAHVDEMLKQHALYGPSKVLFTIKEEEKEEMETDSSSAENGERKRKKKTKKKSRSTSLEDVAVTAVVIDIDDSTPFSTPCASPPYYTPSPSPSRDRNYPHSSAENIVLEAYNDMQIEPQETKDVSGDKTMSLIQDFDLKKIANERLMVISPETHMESSVCDVKLDLVRANYEPENKTARPTTTTMVMMILRRQLKRQQPHPQPELRPGRCFCSFPLVVLSFSWAGADGRRRHHVEVGLVAANGENCGLTCVFLGLHVVLGFEPSVCGAWKGISVANHIVEVGVNVELVVVDTNFVIWVARGEGDLEVGGEVVRYGGVEGVNSDVLENELRLARAEDGPDYEDGDENKEEEDEDAGEDPAEDFPALVAVVAAVFGGHGRGR</sequence>
<accession>A0A6A6KL50</accession>
<evidence type="ECO:0000313" key="3">
    <source>
        <dbReference type="EMBL" id="KAF2289652.1"/>
    </source>
</evidence>
<feature type="region of interest" description="Disordered" evidence="1">
    <location>
        <begin position="431"/>
        <end position="460"/>
    </location>
</feature>
<name>A0A6A6KL50_HEVBR</name>
<keyword evidence="2" id="KW-0472">Membrane</keyword>
<keyword evidence="4" id="KW-1185">Reference proteome</keyword>
<evidence type="ECO:0000256" key="2">
    <source>
        <dbReference type="SAM" id="Phobius"/>
    </source>
</evidence>
<dbReference type="EMBL" id="JAAGAX010000016">
    <property type="protein sequence ID" value="KAF2289652.1"/>
    <property type="molecule type" value="Genomic_DNA"/>
</dbReference>
<feature type="transmembrane region" description="Helical" evidence="2">
    <location>
        <begin position="7"/>
        <end position="31"/>
    </location>
</feature>
<gene>
    <name evidence="3" type="ORF">GH714_037718</name>
</gene>
<evidence type="ECO:0000256" key="1">
    <source>
        <dbReference type="SAM" id="MobiDB-lite"/>
    </source>
</evidence>
<protein>
    <submittedName>
        <fullName evidence="3">Uncharacterized protein</fullName>
    </submittedName>
</protein>
<evidence type="ECO:0000313" key="4">
    <source>
        <dbReference type="Proteomes" id="UP000467840"/>
    </source>
</evidence>
<feature type="compositionally biased region" description="Basic residues" evidence="1">
    <location>
        <begin position="141"/>
        <end position="152"/>
    </location>
</feature>
<dbReference type="InterPro" id="IPR045884">
    <property type="entry name" value="At5g59350-like"/>
</dbReference>
<dbReference type="Proteomes" id="UP000467840">
    <property type="component" value="Chromosome 8"/>
</dbReference>
<feature type="region of interest" description="Disordered" evidence="1">
    <location>
        <begin position="176"/>
        <end position="197"/>
    </location>
</feature>
<dbReference type="PANTHER" id="PTHR34054:SF4">
    <property type="entry name" value="PROTEIN, PUTATIVE-RELATED"/>
    <property type="match status" value="1"/>
</dbReference>
<keyword evidence="2" id="KW-1133">Transmembrane helix</keyword>
<feature type="compositionally biased region" description="Pro residues" evidence="1">
    <location>
        <begin position="179"/>
        <end position="189"/>
    </location>
</feature>
<organism evidence="3 4">
    <name type="scientific">Hevea brasiliensis</name>
    <name type="common">Para rubber tree</name>
    <name type="synonym">Siphonia brasiliensis</name>
    <dbReference type="NCBI Taxonomy" id="3981"/>
    <lineage>
        <taxon>Eukaryota</taxon>
        <taxon>Viridiplantae</taxon>
        <taxon>Streptophyta</taxon>
        <taxon>Embryophyta</taxon>
        <taxon>Tracheophyta</taxon>
        <taxon>Spermatophyta</taxon>
        <taxon>Magnoliopsida</taxon>
        <taxon>eudicotyledons</taxon>
        <taxon>Gunneridae</taxon>
        <taxon>Pentapetalae</taxon>
        <taxon>rosids</taxon>
        <taxon>fabids</taxon>
        <taxon>Malpighiales</taxon>
        <taxon>Euphorbiaceae</taxon>
        <taxon>Crotonoideae</taxon>
        <taxon>Micrandreae</taxon>
        <taxon>Hevea</taxon>
    </lineage>
</organism>
<keyword evidence="2" id="KW-0812">Transmembrane</keyword>